<dbReference type="EMBL" id="JAXIOK010000005">
    <property type="protein sequence ID" value="KAK4771210.1"/>
    <property type="molecule type" value="Genomic_DNA"/>
</dbReference>
<reference evidence="11 12" key="1">
    <citation type="journal article" date="2023" name="Hortic Res">
        <title>Pangenome of water caltrop reveals structural variations and asymmetric subgenome divergence after allopolyploidization.</title>
        <authorList>
            <person name="Zhang X."/>
            <person name="Chen Y."/>
            <person name="Wang L."/>
            <person name="Yuan Y."/>
            <person name="Fang M."/>
            <person name="Shi L."/>
            <person name="Lu R."/>
            <person name="Comes H.P."/>
            <person name="Ma Y."/>
            <person name="Chen Y."/>
            <person name="Huang G."/>
            <person name="Zhou Y."/>
            <person name="Zheng Z."/>
            <person name="Qiu Y."/>
        </authorList>
    </citation>
    <scope>NUCLEOTIDE SEQUENCE [LARGE SCALE GENOMIC DNA]</scope>
    <source>
        <tissue evidence="11">Roots</tissue>
    </source>
</reference>
<dbReference type="PROSITE" id="PS50176">
    <property type="entry name" value="ARM_REPEAT"/>
    <property type="match status" value="3"/>
</dbReference>
<accession>A0AAN7KQS8</accession>
<dbReference type="InterPro" id="IPR027417">
    <property type="entry name" value="P-loop_NTPase"/>
</dbReference>
<comment type="function">
    <text evidence="2">Functions as an E3 ubiquitin ligase.</text>
</comment>
<protein>
    <recommendedName>
        <fullName evidence="4">RING-type E3 ubiquitin transferase</fullName>
        <ecNumber evidence="4">2.3.2.27</ecNumber>
    </recommendedName>
</protein>
<evidence type="ECO:0000313" key="12">
    <source>
        <dbReference type="Proteomes" id="UP001345219"/>
    </source>
</evidence>
<proteinExistence type="predicted"/>
<dbReference type="Gene3D" id="3.30.40.10">
    <property type="entry name" value="Zinc/RING finger domain, C3HC4 (zinc finger)"/>
    <property type="match status" value="1"/>
</dbReference>
<evidence type="ECO:0000256" key="1">
    <source>
        <dbReference type="ARBA" id="ARBA00000900"/>
    </source>
</evidence>
<dbReference type="AlphaFoldDB" id="A0AAN7KQS8"/>
<organism evidence="11 12">
    <name type="scientific">Trapa incisa</name>
    <dbReference type="NCBI Taxonomy" id="236973"/>
    <lineage>
        <taxon>Eukaryota</taxon>
        <taxon>Viridiplantae</taxon>
        <taxon>Streptophyta</taxon>
        <taxon>Embryophyta</taxon>
        <taxon>Tracheophyta</taxon>
        <taxon>Spermatophyta</taxon>
        <taxon>Magnoliopsida</taxon>
        <taxon>eudicotyledons</taxon>
        <taxon>Gunneridae</taxon>
        <taxon>Pentapetalae</taxon>
        <taxon>rosids</taxon>
        <taxon>malvids</taxon>
        <taxon>Myrtales</taxon>
        <taxon>Lythraceae</taxon>
        <taxon>Trapa</taxon>
    </lineage>
</organism>
<dbReference type="InterPro" id="IPR003395">
    <property type="entry name" value="RecF/RecN/SMC_N"/>
</dbReference>
<dbReference type="SUPFAM" id="SSF52540">
    <property type="entry name" value="P-loop containing nucleoside triphosphate hydrolases"/>
    <property type="match status" value="1"/>
</dbReference>
<comment type="caution">
    <text evidence="11">The sequence shown here is derived from an EMBL/GenBank/DDBJ whole genome shotgun (WGS) entry which is preliminary data.</text>
</comment>
<dbReference type="EC" id="2.3.2.27" evidence="4"/>
<dbReference type="FunFam" id="1.25.10.10:FF:000082">
    <property type="entry name" value="RING-type E3 ubiquitin transferase"/>
    <property type="match status" value="1"/>
</dbReference>
<evidence type="ECO:0000256" key="3">
    <source>
        <dbReference type="ARBA" id="ARBA00004906"/>
    </source>
</evidence>
<dbReference type="GO" id="GO:0051276">
    <property type="term" value="P:chromosome organization"/>
    <property type="evidence" value="ECO:0007669"/>
    <property type="project" value="UniProtKB-ARBA"/>
</dbReference>
<feature type="domain" description="U-box" evidence="10">
    <location>
        <begin position="148"/>
        <end position="222"/>
    </location>
</feature>
<dbReference type="SMART" id="SM00504">
    <property type="entry name" value="Ubox"/>
    <property type="match status" value="1"/>
</dbReference>
<dbReference type="PROSITE" id="PS51698">
    <property type="entry name" value="U_BOX"/>
    <property type="match status" value="1"/>
</dbReference>
<dbReference type="SUPFAM" id="SSF48371">
    <property type="entry name" value="ARM repeat"/>
    <property type="match status" value="1"/>
</dbReference>
<comment type="catalytic activity">
    <reaction evidence="1">
        <text>S-ubiquitinyl-[E2 ubiquitin-conjugating enzyme]-L-cysteine + [acceptor protein]-L-lysine = [E2 ubiquitin-conjugating enzyme]-L-cysteine + N(6)-ubiquitinyl-[acceptor protein]-L-lysine.</text>
        <dbReference type="EC" id="2.3.2.27"/>
    </reaction>
</comment>
<evidence type="ECO:0000256" key="4">
    <source>
        <dbReference type="ARBA" id="ARBA00012483"/>
    </source>
</evidence>
<feature type="repeat" description="ARM" evidence="8">
    <location>
        <begin position="401"/>
        <end position="439"/>
    </location>
</feature>
<evidence type="ECO:0000256" key="5">
    <source>
        <dbReference type="ARBA" id="ARBA00022679"/>
    </source>
</evidence>
<dbReference type="SMART" id="SM00185">
    <property type="entry name" value="ARM"/>
    <property type="match status" value="5"/>
</dbReference>
<evidence type="ECO:0000256" key="7">
    <source>
        <dbReference type="ARBA" id="ARBA00022786"/>
    </source>
</evidence>
<feature type="coiled-coil region" evidence="9">
    <location>
        <begin position="850"/>
        <end position="900"/>
    </location>
</feature>
<dbReference type="InterPro" id="IPR011989">
    <property type="entry name" value="ARM-like"/>
</dbReference>
<dbReference type="Proteomes" id="UP001345219">
    <property type="component" value="Chromosome 24"/>
</dbReference>
<dbReference type="InterPro" id="IPR003613">
    <property type="entry name" value="Ubox_domain"/>
</dbReference>
<dbReference type="Gene3D" id="3.40.50.300">
    <property type="entry name" value="P-loop containing nucleotide triphosphate hydrolases"/>
    <property type="match status" value="2"/>
</dbReference>
<evidence type="ECO:0000256" key="2">
    <source>
        <dbReference type="ARBA" id="ARBA00003861"/>
    </source>
</evidence>
<dbReference type="GO" id="GO:0061630">
    <property type="term" value="F:ubiquitin protein ligase activity"/>
    <property type="evidence" value="ECO:0007669"/>
    <property type="project" value="UniProtKB-EC"/>
</dbReference>
<comment type="pathway">
    <text evidence="3">Protein modification; protein ubiquitination.</text>
</comment>
<dbReference type="InterPro" id="IPR045210">
    <property type="entry name" value="RING-Ubox_PUB"/>
</dbReference>
<dbReference type="GO" id="GO:0016567">
    <property type="term" value="P:protein ubiquitination"/>
    <property type="evidence" value="ECO:0007669"/>
    <property type="project" value="InterPro"/>
</dbReference>
<evidence type="ECO:0000313" key="11">
    <source>
        <dbReference type="EMBL" id="KAK4771210.1"/>
    </source>
</evidence>
<evidence type="ECO:0000256" key="8">
    <source>
        <dbReference type="PROSITE-ProRule" id="PRU00259"/>
    </source>
</evidence>
<dbReference type="CDD" id="cd16664">
    <property type="entry name" value="RING-Ubox_PUB"/>
    <property type="match status" value="1"/>
</dbReference>
<feature type="repeat" description="ARM" evidence="8">
    <location>
        <begin position="483"/>
        <end position="525"/>
    </location>
</feature>
<name>A0AAN7KQS8_9MYRT</name>
<dbReference type="Pfam" id="PF25598">
    <property type="entry name" value="ARM_PUB"/>
    <property type="match status" value="1"/>
</dbReference>
<dbReference type="PANTHER" id="PTHR23315">
    <property type="entry name" value="U BOX DOMAIN-CONTAINING"/>
    <property type="match status" value="1"/>
</dbReference>
<keyword evidence="6" id="KW-0677">Repeat</keyword>
<keyword evidence="9" id="KW-0175">Coiled coil</keyword>
<evidence type="ECO:0000256" key="9">
    <source>
        <dbReference type="SAM" id="Coils"/>
    </source>
</evidence>
<dbReference type="Pfam" id="PF04564">
    <property type="entry name" value="U-box"/>
    <property type="match status" value="1"/>
</dbReference>
<keyword evidence="5" id="KW-0808">Transferase</keyword>
<dbReference type="Gene3D" id="1.25.10.10">
    <property type="entry name" value="Leucine-rich Repeat Variant"/>
    <property type="match status" value="1"/>
</dbReference>
<keyword evidence="12" id="KW-1185">Reference proteome</keyword>
<evidence type="ECO:0000256" key="6">
    <source>
        <dbReference type="ARBA" id="ARBA00022737"/>
    </source>
</evidence>
<dbReference type="InterPro" id="IPR013083">
    <property type="entry name" value="Znf_RING/FYVE/PHD"/>
</dbReference>
<dbReference type="InterPro" id="IPR016024">
    <property type="entry name" value="ARM-type_fold"/>
</dbReference>
<dbReference type="Pfam" id="PF02463">
    <property type="entry name" value="SMC_N"/>
    <property type="match status" value="1"/>
</dbReference>
<evidence type="ECO:0000259" key="10">
    <source>
        <dbReference type="PROSITE" id="PS51698"/>
    </source>
</evidence>
<gene>
    <name evidence="11" type="ORF">SAY87_031742</name>
</gene>
<dbReference type="PANTHER" id="PTHR23315:SF278">
    <property type="entry name" value="U-BOX DOMAIN-CONTAINING PROTEIN 3"/>
    <property type="match status" value="1"/>
</dbReference>
<dbReference type="InterPro" id="IPR000225">
    <property type="entry name" value="Armadillo"/>
</dbReference>
<keyword evidence="7" id="KW-0833">Ubl conjugation pathway</keyword>
<dbReference type="SUPFAM" id="SSF57850">
    <property type="entry name" value="RING/U-box"/>
    <property type="match status" value="1"/>
</dbReference>
<dbReference type="InterPro" id="IPR058678">
    <property type="entry name" value="ARM_PUB"/>
</dbReference>
<feature type="repeat" description="ARM" evidence="8">
    <location>
        <begin position="524"/>
        <end position="565"/>
    </location>
</feature>
<sequence length="1035" mass="115318">MDAPRHFLQVLQSEQLLVKIEYSSLEICLRVSRISSSSVLPSSLNAIEELQSLKHDRIGNLIQEELRNLEHGKVPQPEMLSKIIELLDLKPNQGMLKESVAIEKERINAPTSVARGFHCQITLISDLISHIRDYMVEIELIETTDGVPIPPYFRCPLSLNLMVDPVIIASGQTYERASIQRWFDHGLEICPKTFQLLIHKNLIPNYTVKAMVLSWCEQNNVKILNDSDMQNPSGSGSPWDYRQVNSHGFLQRNSSRFDKHRSGASCISSGEEFGGHSSENETVDSLSVEKLSIHSRNGSASSAISNFDYFPQKCDDAPRRFAKPEHNLVIPFNQLSDSKSNSGNSENEMLTFDDLTTESHVKRLLGGLQSQSKEEQAAAAKELRLLAKHNMDNRILIGQSGAIPQLLSLLYSPVKNVQEHAVTAILNLSINKENKVLIVGLGPIEPLVHALQSGNEATRENSAAALSILSGQGDFRAIIGRSGAIKALVDLLGSGTLRGKKDAAMALFNLSILHENKGRIVQAGSIRSLVELMDPSSGMADKALALLANLSTVGEGRVAIVKEEGIPLIVEAVESGSHRGKENAASVLLQLCLNSLRFCTLVLQEGAVPPLVALSQSGTPRAKVKARQLLSHFRNQREAASRQSQLQKFTVIFAEVPAPCTPFMLTLVSPGKILQLEMGNFKSYKGHQVIGPFCDFTAIIVPNGDGKSNLMDAISFVLGLKDLIYAFDDSEKEQKGRRAFVRLVYLMGNGSELQFTRAITSTGGSEYRIDGKVVTWDEYKALLKSLGILVNARNFLVFQAVGVKNIREYEENQLKAAQSMAEKRFNVSDQLAKLKYQLEYEKKCDMDSRIKELESSISTMENNLKNKKAAKEIGKLKKEIKEWKVKSDECEKEMQEWKKQASGAITNISKLSHPMDTDSIIPGPSFDFNDLNRYELFTEAFSHISGNIDKIYKQLTKRSTHPLGGTAYLNLENEDDPFLNGIKYTAMPPSKRFRDMEQLSDDEKTVAALALLFSIHSYRRHHSLSWMKWMLHWTI</sequence>